<dbReference type="eggNOG" id="COG2827">
    <property type="taxonomic scope" value="Bacteria"/>
</dbReference>
<evidence type="ECO:0000313" key="4">
    <source>
        <dbReference type="Proteomes" id="UP000004754"/>
    </source>
</evidence>
<sequence length="93" mass="10801">MTMGKYYVYMLQCADGSFYTGYTSDLTKRIKTHNAGRGAKYTRVRRPVQLVYSESYADKQKAMSREALIKKRLTHQEKVFLIEYGYSPKLSPS</sequence>
<proteinExistence type="inferred from homology"/>
<dbReference type="Proteomes" id="UP000004754">
    <property type="component" value="Unassembled WGS sequence"/>
</dbReference>
<dbReference type="Pfam" id="PF01541">
    <property type="entry name" value="GIY-YIG"/>
    <property type="match status" value="1"/>
</dbReference>
<keyword evidence="4" id="KW-1185">Reference proteome</keyword>
<dbReference type="InterPro" id="IPR000305">
    <property type="entry name" value="GIY-YIG_endonuc"/>
</dbReference>
<organism evidence="3 4">
    <name type="scientific">Pseudoramibacter alactolyticus ATCC 23263</name>
    <dbReference type="NCBI Taxonomy" id="887929"/>
    <lineage>
        <taxon>Bacteria</taxon>
        <taxon>Bacillati</taxon>
        <taxon>Bacillota</taxon>
        <taxon>Clostridia</taxon>
        <taxon>Eubacteriales</taxon>
        <taxon>Eubacteriaceae</taxon>
        <taxon>Pseudoramibacter</taxon>
    </lineage>
</organism>
<dbReference type="HOGENOM" id="CLU_135650_0_3_9"/>
<dbReference type="SUPFAM" id="SSF82771">
    <property type="entry name" value="GIY-YIG endonuclease"/>
    <property type="match status" value="1"/>
</dbReference>
<dbReference type="AlphaFoldDB" id="E6MFP9"/>
<dbReference type="PANTHER" id="PTHR34477">
    <property type="entry name" value="UPF0213 PROTEIN YHBQ"/>
    <property type="match status" value="1"/>
</dbReference>
<protein>
    <submittedName>
        <fullName evidence="3">GIY-YIG catalytic domain protein</fullName>
    </submittedName>
</protein>
<name>E6MFP9_9FIRM</name>
<dbReference type="OrthoDB" id="9807770at2"/>
<reference evidence="3 4" key="1">
    <citation type="submission" date="2010-12" db="EMBL/GenBank/DDBJ databases">
        <authorList>
            <person name="Muzny D."/>
            <person name="Qin X."/>
            <person name="Deng J."/>
            <person name="Jiang H."/>
            <person name="Liu Y."/>
            <person name="Qu J."/>
            <person name="Song X.-Z."/>
            <person name="Zhang L."/>
            <person name="Thornton R."/>
            <person name="Coyle M."/>
            <person name="Francisco L."/>
            <person name="Jackson L."/>
            <person name="Javaid M."/>
            <person name="Korchina V."/>
            <person name="Kovar C."/>
            <person name="Mata R."/>
            <person name="Mathew T."/>
            <person name="Ngo R."/>
            <person name="Nguyen L."/>
            <person name="Nguyen N."/>
            <person name="Okwuonu G."/>
            <person name="Ongeri F."/>
            <person name="Pham C."/>
            <person name="Simmons D."/>
            <person name="Wilczek-Boney K."/>
            <person name="Hale W."/>
            <person name="Jakkamsetti A."/>
            <person name="Pham P."/>
            <person name="Ruth R."/>
            <person name="San Lucas F."/>
            <person name="Warren J."/>
            <person name="Zhang J."/>
            <person name="Zhao Z."/>
            <person name="Zhou C."/>
            <person name="Zhu D."/>
            <person name="Lee S."/>
            <person name="Bess C."/>
            <person name="Blankenburg K."/>
            <person name="Forbes L."/>
            <person name="Fu Q."/>
            <person name="Gubbala S."/>
            <person name="Hirani K."/>
            <person name="Jayaseelan J.C."/>
            <person name="Lara F."/>
            <person name="Munidasa M."/>
            <person name="Palculict T."/>
            <person name="Patil S."/>
            <person name="Pu L.-L."/>
            <person name="Saada N."/>
            <person name="Tang L."/>
            <person name="Weissenberger G."/>
            <person name="Zhu Y."/>
            <person name="Hemphill L."/>
            <person name="Shang Y."/>
            <person name="Youmans B."/>
            <person name="Ayvaz T."/>
            <person name="Ross M."/>
            <person name="Santibanez J."/>
            <person name="Aqrawi P."/>
            <person name="Gross S."/>
            <person name="Joshi V."/>
            <person name="Fowler G."/>
            <person name="Nazareth L."/>
            <person name="Reid J."/>
            <person name="Worley K."/>
            <person name="Petrosino J."/>
            <person name="Highlander S."/>
            <person name="Gibbs R."/>
        </authorList>
    </citation>
    <scope>NUCLEOTIDE SEQUENCE [LARGE SCALE GENOMIC DNA]</scope>
    <source>
        <strain evidence="3 4">ATCC 23263</strain>
    </source>
</reference>
<evidence type="ECO:0000256" key="1">
    <source>
        <dbReference type="ARBA" id="ARBA00007435"/>
    </source>
</evidence>
<dbReference type="Gene3D" id="3.40.1440.10">
    <property type="entry name" value="GIY-YIG endonuclease"/>
    <property type="match status" value="1"/>
</dbReference>
<gene>
    <name evidence="3" type="ORF">HMP0721_0810</name>
</gene>
<dbReference type="RefSeq" id="WP_006598234.1">
    <property type="nucleotide sequence ID" value="NZ_GL622359.1"/>
</dbReference>
<dbReference type="InterPro" id="IPR050190">
    <property type="entry name" value="UPF0213_domain"/>
</dbReference>
<feature type="domain" description="GIY-YIG" evidence="2">
    <location>
        <begin position="4"/>
        <end position="81"/>
    </location>
</feature>
<dbReference type="PROSITE" id="PS50164">
    <property type="entry name" value="GIY_YIG"/>
    <property type="match status" value="1"/>
</dbReference>
<dbReference type="EMBL" id="AEQN01000014">
    <property type="protein sequence ID" value="EFV02044.1"/>
    <property type="molecule type" value="Genomic_DNA"/>
</dbReference>
<accession>E6MFP9</accession>
<dbReference type="PANTHER" id="PTHR34477:SF1">
    <property type="entry name" value="UPF0213 PROTEIN YHBQ"/>
    <property type="match status" value="1"/>
</dbReference>
<comment type="caution">
    <text evidence="3">The sequence shown here is derived from an EMBL/GenBank/DDBJ whole genome shotgun (WGS) entry which is preliminary data.</text>
</comment>
<dbReference type="STRING" id="887929.HMP0721_0810"/>
<dbReference type="InterPro" id="IPR035901">
    <property type="entry name" value="GIY-YIG_endonuc_sf"/>
</dbReference>
<evidence type="ECO:0000259" key="2">
    <source>
        <dbReference type="PROSITE" id="PS50164"/>
    </source>
</evidence>
<dbReference type="CDD" id="cd10456">
    <property type="entry name" value="GIY-YIG_UPF0213"/>
    <property type="match status" value="1"/>
</dbReference>
<evidence type="ECO:0000313" key="3">
    <source>
        <dbReference type="EMBL" id="EFV02044.1"/>
    </source>
</evidence>
<comment type="similarity">
    <text evidence="1">Belongs to the UPF0213 family.</text>
</comment>